<dbReference type="GO" id="GO:0050112">
    <property type="term" value="F:inositol 2-dehydrogenase (NAD+) activity"/>
    <property type="evidence" value="ECO:0007669"/>
    <property type="project" value="UniProtKB-EC"/>
</dbReference>
<dbReference type="Gene3D" id="3.20.20.80">
    <property type="entry name" value="Glycosidases"/>
    <property type="match status" value="1"/>
</dbReference>
<dbReference type="GO" id="GO:0004553">
    <property type="term" value="F:hydrolase activity, hydrolyzing O-glycosyl compounds"/>
    <property type="evidence" value="ECO:0007669"/>
    <property type="project" value="InterPro"/>
</dbReference>
<keyword evidence="1" id="KW-0378">Hydrolase</keyword>
<proteinExistence type="predicted"/>
<dbReference type="PROSITE" id="PS00659">
    <property type="entry name" value="GLYCOSYL_HYDROL_F5"/>
    <property type="match status" value="1"/>
</dbReference>
<accession>A0A286RKC2</accession>
<evidence type="ECO:0000313" key="5">
    <source>
        <dbReference type="Proteomes" id="UP000215086"/>
    </source>
</evidence>
<name>A0A286RKC2_9BACT</name>
<gene>
    <name evidence="4" type="ORF">THTE_3787</name>
</gene>
<keyword evidence="5" id="KW-1185">Reference proteome</keyword>
<dbReference type="EC" id="1.1.1.18" evidence="4"/>
<dbReference type="EMBL" id="CP018477">
    <property type="protein sequence ID" value="ASV76388.1"/>
    <property type="molecule type" value="Genomic_DNA"/>
</dbReference>
<keyword evidence="2" id="KW-0326">Glycosidase</keyword>
<evidence type="ECO:0000259" key="3">
    <source>
        <dbReference type="Pfam" id="PF19815"/>
    </source>
</evidence>
<reference evidence="4 5" key="1">
    <citation type="journal article" name="Front. Microbiol.">
        <title>Sugar Metabolism of the First Thermophilic Planctomycete Thermogutta terrifontis: Comparative Genomic and Transcriptomic Approaches.</title>
        <authorList>
            <person name="Elcheninov A.G."/>
            <person name="Menzel P."/>
            <person name="Gudbergsdottir S.R."/>
            <person name="Slesarev A.I."/>
            <person name="Kadnikov V.V."/>
            <person name="Krogh A."/>
            <person name="Bonch-Osmolovskaya E.A."/>
            <person name="Peng X."/>
            <person name="Kublanov I.V."/>
        </authorList>
    </citation>
    <scope>NUCLEOTIDE SEQUENCE [LARGE SCALE GENOMIC DNA]</scope>
    <source>
        <strain evidence="4 5">R1</strain>
    </source>
</reference>
<feature type="domain" description="DUF6298" evidence="3">
    <location>
        <begin position="105"/>
        <end position="257"/>
    </location>
</feature>
<dbReference type="RefSeq" id="WP_095416185.1">
    <property type="nucleotide sequence ID" value="NZ_CP018477.1"/>
</dbReference>
<sequence>MKNCIWQTITVIWFFVPGWVYAQPPISLHPENPHYFLWRGRPTVLIGSGEHYGAVLNLDFDYVRYLKTLARDGLNHTRTFSGTYREIPSSFGITDNPLAPKPLRYICPWARSDQPGYFDGGNKFDLRRWDDAYFQRLKDFMTMAQKCGVVVEFNLFCPFYNDELWAANPMNHRNNINGIGNCPREEVYTLKHKDLTEIQIAFVRKVITELKDFDNLYYEVCNEPYFGGVTMEWQWRIADVIAETEKSLGVHHLISMNIANGRAKVEKLHPAVKILNFHYCVPPDTVALNYHWNVAIGENETGFRGKDDLLYRTEGWDFILAGGALYSNLDYSFTPAHPEGDFLDYKSPGGGSPALRPQLAILKRFMESLPSVNMRPDTESVERVSPALTATCLSQPGKVYAIYLHVPLPNKPKNLRELEKHNVTAELAVRLPAGKYQATWLDTKTGVTAKVETFSTAGGSHTLQSPAFDNDVALRIDRLTE</sequence>
<dbReference type="Proteomes" id="UP000215086">
    <property type="component" value="Chromosome"/>
</dbReference>
<dbReference type="KEGG" id="ttf:THTE_3787"/>
<evidence type="ECO:0000256" key="2">
    <source>
        <dbReference type="ARBA" id="ARBA00023295"/>
    </source>
</evidence>
<dbReference type="InterPro" id="IPR046265">
    <property type="entry name" value="DUF6298"/>
</dbReference>
<dbReference type="Pfam" id="PF19815">
    <property type="entry name" value="DUF6298"/>
    <property type="match status" value="1"/>
</dbReference>
<keyword evidence="4" id="KW-0560">Oxidoreductase</keyword>
<dbReference type="InterPro" id="IPR018087">
    <property type="entry name" value="Glyco_hydro_5_CS"/>
</dbReference>
<evidence type="ECO:0000313" key="4">
    <source>
        <dbReference type="EMBL" id="ASV76388.1"/>
    </source>
</evidence>
<evidence type="ECO:0000256" key="1">
    <source>
        <dbReference type="ARBA" id="ARBA00022801"/>
    </source>
</evidence>
<dbReference type="GO" id="GO:0005975">
    <property type="term" value="P:carbohydrate metabolic process"/>
    <property type="evidence" value="ECO:0007669"/>
    <property type="project" value="InterPro"/>
</dbReference>
<dbReference type="AlphaFoldDB" id="A0A286RKC2"/>
<dbReference type="InterPro" id="IPR017853">
    <property type="entry name" value="GH"/>
</dbReference>
<protein>
    <submittedName>
        <fullName evidence="4">Myo-inositol 2-dehydrogenase</fullName>
        <ecNumber evidence="4">1.1.1.18</ecNumber>
    </submittedName>
</protein>
<dbReference type="SUPFAM" id="SSF51445">
    <property type="entry name" value="(Trans)glycosidases"/>
    <property type="match status" value="1"/>
</dbReference>
<organism evidence="4 5">
    <name type="scientific">Thermogutta terrifontis</name>
    <dbReference type="NCBI Taxonomy" id="1331910"/>
    <lineage>
        <taxon>Bacteria</taxon>
        <taxon>Pseudomonadati</taxon>
        <taxon>Planctomycetota</taxon>
        <taxon>Planctomycetia</taxon>
        <taxon>Pirellulales</taxon>
        <taxon>Thermoguttaceae</taxon>
        <taxon>Thermogutta</taxon>
    </lineage>
</organism>
<dbReference type="OrthoDB" id="154460at2"/>